<dbReference type="HOGENOM" id="CLU_1298472_0_0_9"/>
<reference evidence="2" key="2">
    <citation type="submission" date="2005-04" db="EMBL/GenBank/DDBJ databases">
        <title>The complete DNA sequence of the lactococcal sexfactor.</title>
        <authorList>
            <person name="Shearman C."/>
            <person name="Wegmann U."/>
            <person name="Godon J.-J."/>
            <person name="Jury K."/>
            <person name="Pillidge C."/>
            <person name="Gasson M."/>
        </authorList>
    </citation>
    <scope>NUCLEOTIDE SEQUENCE</scope>
    <source>
        <strain evidence="2">MG1363</strain>
        <plasmid evidence="2">pFI430</plasmid>
    </source>
</reference>
<keyword evidence="1" id="KW-0812">Transmembrane</keyword>
<keyword evidence="1" id="KW-1133">Transmembrane helix</keyword>
<dbReference type="Proteomes" id="UP000000364">
    <property type="component" value="Chromosome"/>
</dbReference>
<geneLocation type="plasmid" evidence="2">
    <name>pFI430</name>
</geneLocation>
<gene>
    <name evidence="3" type="ordered locus">llmg_1365</name>
</gene>
<proteinExistence type="predicted"/>
<evidence type="ECO:0000256" key="1">
    <source>
        <dbReference type="SAM" id="Phobius"/>
    </source>
</evidence>
<organism evidence="3 4">
    <name type="scientific">Lactococcus lactis subsp. cremoris (strain MG1363)</name>
    <dbReference type="NCBI Taxonomy" id="416870"/>
    <lineage>
        <taxon>Bacteria</taxon>
        <taxon>Bacillati</taxon>
        <taxon>Bacillota</taxon>
        <taxon>Bacilli</taxon>
        <taxon>Lactobacillales</taxon>
        <taxon>Streptococcaceae</taxon>
        <taxon>Lactococcus</taxon>
        <taxon>Lactococcus cremoris subsp. cremoris</taxon>
    </lineage>
</organism>
<protein>
    <submittedName>
        <fullName evidence="2">ORF42</fullName>
    </submittedName>
</protein>
<keyword evidence="2" id="KW-0614">Plasmid</keyword>
<evidence type="ECO:0000313" key="2">
    <source>
        <dbReference type="EMBL" id="AAY64118.1"/>
    </source>
</evidence>
<dbReference type="RefSeq" id="WP_011835233.1">
    <property type="nucleotide sequence ID" value="NC_009004.1"/>
</dbReference>
<name>A2RKY8_LACLM</name>
<dbReference type="STRING" id="416870.llmg_1365"/>
<dbReference type="AlphaFoldDB" id="A2RKY8"/>
<reference evidence="3 4" key="3">
    <citation type="journal article" date="2007" name="J. Bacteriol.">
        <title>The complete genome sequence of the lactic acid bacterial paradigm Lactococcus lactis subsp. cremoris MG1363.</title>
        <authorList>
            <person name="Wegmann U."/>
            <person name="O'Connell-Motherway M."/>
            <person name="Zomer A."/>
            <person name="Buist G."/>
            <person name="Shearman C."/>
            <person name="Canchaya C."/>
            <person name="Ventura M."/>
            <person name="Goesmann A."/>
            <person name="Gasson M.J."/>
            <person name="Kuipers O.P."/>
            <person name="van Sinderen D."/>
            <person name="Kok J."/>
        </authorList>
    </citation>
    <scope>NUCLEOTIDE SEQUENCE [LARGE SCALE GENOMIC DNA]</scope>
    <source>
        <strain evidence="3 4">MG1363</strain>
    </source>
</reference>
<dbReference type="EMBL" id="DQ011112">
    <property type="protein sequence ID" value="AAY64118.1"/>
    <property type="molecule type" value="Genomic_DNA"/>
</dbReference>
<feature type="transmembrane region" description="Helical" evidence="1">
    <location>
        <begin position="6"/>
        <end position="25"/>
    </location>
</feature>
<sequence length="212" mass="25009">MNYQELIISILTIIISSGVFGTIVLKTLDYSKERKDHGKTVALIFLEEIYPRYDFNAPMNKTERLQKLADFKDEINSYKVTAYVLELHNDIVTLINTSDYDFESGYREFLSRYTRTVNRFRKKVGRYTIPNRVTEGDYTPLLYTSLVLCLPFFVYGLITTHTWGKFITWSFEYIILVSIFLAPVSFLLFLYFTISFKIKRFIRASKIKKNIK</sequence>
<evidence type="ECO:0000313" key="4">
    <source>
        <dbReference type="Proteomes" id="UP000000364"/>
    </source>
</evidence>
<reference evidence="2" key="1">
    <citation type="journal article" date="1995" name="Int. Dairy J.">
        <title>Characterization and exploitation of conjugation in Lactococcus lactis.</title>
        <authorList>
            <person name="Gasson M."/>
            <person name="Godon J.-J."/>
            <person name="Chris P."/>
            <person name="Eaton T."/>
            <person name="Jury K."/>
            <person name="Shearman C."/>
        </authorList>
    </citation>
    <scope>NUCLEOTIDE SEQUENCE</scope>
    <source>
        <strain evidence="2">MG1363</strain>
        <plasmid evidence="2">pFI430</plasmid>
    </source>
</reference>
<feature type="transmembrane region" description="Helical" evidence="1">
    <location>
        <begin position="173"/>
        <end position="194"/>
    </location>
</feature>
<dbReference type="EMBL" id="AM406671">
    <property type="protein sequence ID" value="CAL97954.1"/>
    <property type="molecule type" value="Genomic_DNA"/>
</dbReference>
<dbReference type="KEGG" id="llm:llmg_1365"/>
<accession>A2RKY8</accession>
<feature type="transmembrane region" description="Helical" evidence="1">
    <location>
        <begin position="141"/>
        <end position="158"/>
    </location>
</feature>
<keyword evidence="1" id="KW-0472">Membrane</keyword>
<evidence type="ECO:0000313" key="3">
    <source>
        <dbReference type="EMBL" id="CAL97954.1"/>
    </source>
</evidence>